<reference evidence="3" key="1">
    <citation type="submission" date="2020-07" db="EMBL/GenBank/DDBJ databases">
        <title>Draft genome sequence of Lactobacillus helveticus strain H-8.</title>
        <authorList>
            <person name="Endo A."/>
            <person name="Maeno S."/>
            <person name="Kido Y."/>
        </authorList>
    </citation>
    <scope>NUCLEOTIDE SEQUENCE</scope>
    <source>
        <strain evidence="3">H-8</strain>
    </source>
</reference>
<gene>
    <name evidence="3" type="ORF">LHEH8_15450</name>
</gene>
<accession>A0A8H9F9P4</accession>
<evidence type="ECO:0000256" key="2">
    <source>
        <dbReference type="SAM" id="MobiDB-lite"/>
    </source>
</evidence>
<keyword evidence="1" id="KW-0175">Coiled coil</keyword>
<proteinExistence type="predicted"/>
<dbReference type="PIRSF" id="PIRSF012565">
    <property type="entry name" value="DUF1027"/>
    <property type="match status" value="1"/>
</dbReference>
<dbReference type="InterPro" id="IPR038141">
    <property type="entry name" value="YutD-like_sf"/>
</dbReference>
<dbReference type="RefSeq" id="WP_057729667.1">
    <property type="nucleotide sequence ID" value="NZ_BLYO01000324.1"/>
</dbReference>
<feature type="compositionally biased region" description="Basic and acidic residues" evidence="2">
    <location>
        <begin position="145"/>
        <end position="158"/>
    </location>
</feature>
<dbReference type="EMBL" id="BLYO01000324">
    <property type="protein sequence ID" value="GFO99789.1"/>
    <property type="molecule type" value="Genomic_DNA"/>
</dbReference>
<feature type="region of interest" description="Disordered" evidence="2">
    <location>
        <begin position="135"/>
        <end position="182"/>
    </location>
</feature>
<evidence type="ECO:0000313" key="4">
    <source>
        <dbReference type="Proteomes" id="UP000618094"/>
    </source>
</evidence>
<dbReference type="InterPro" id="IPR009370">
    <property type="entry name" value="YutD-like"/>
</dbReference>
<organism evidence="3 4">
    <name type="scientific">Lactobacillus helveticus</name>
    <name type="common">Lactobacillus suntoryeus</name>
    <dbReference type="NCBI Taxonomy" id="1587"/>
    <lineage>
        <taxon>Bacteria</taxon>
        <taxon>Bacillati</taxon>
        <taxon>Bacillota</taxon>
        <taxon>Bacilli</taxon>
        <taxon>Lactobacillales</taxon>
        <taxon>Lactobacillaceae</taxon>
        <taxon>Lactobacillus</taxon>
    </lineage>
</organism>
<feature type="region of interest" description="Disordered" evidence="2">
    <location>
        <begin position="1"/>
        <end position="28"/>
    </location>
</feature>
<evidence type="ECO:0000313" key="3">
    <source>
        <dbReference type="EMBL" id="GFO99789.1"/>
    </source>
</evidence>
<dbReference type="Pfam" id="PF06265">
    <property type="entry name" value="YutD-like"/>
    <property type="match status" value="1"/>
</dbReference>
<dbReference type="Proteomes" id="UP000618094">
    <property type="component" value="Unassembled WGS sequence"/>
</dbReference>
<feature type="compositionally biased region" description="Basic residues" evidence="2">
    <location>
        <begin position="159"/>
        <end position="168"/>
    </location>
</feature>
<feature type="coiled-coil region" evidence="1">
    <location>
        <begin position="1"/>
        <end position="28"/>
    </location>
</feature>
<evidence type="ECO:0000256" key="1">
    <source>
        <dbReference type="SAM" id="Coils"/>
    </source>
</evidence>
<dbReference type="AlphaFoldDB" id="A0A8H9F9P4"/>
<comment type="caution">
    <text evidence="3">The sequence shown here is derived from an EMBL/GenBank/DDBJ whole genome shotgun (WGS) entry which is preliminary data.</text>
</comment>
<protein>
    <submittedName>
        <fullName evidence="3">Transcriptional regulator</fullName>
    </submittedName>
</protein>
<sequence>MTEKNKSNSEKNAEEKNAEEKINKFKEEQPLRHPLVNVAQDGQSIKINEQLYTIVTNERDALDLEMLRKKYDPFLDQYDYLVGDVSSDHLRLKGFYKDEARTSIDKKEMAIVDYLTEYCNPGGPYFILELTNPTHHYPHQRTRKPNYERERNRRNDRFHSRRRHGKGYRKNENNPFKKRRVHQTKFKKKQSIAVKKEFGRHHSFIIKKRKEN</sequence>
<name>A0A8H9F9P4_LACHE</name>
<dbReference type="Gene3D" id="3.50.4.20">
    <property type="match status" value="1"/>
</dbReference>